<gene>
    <name evidence="3" type="ORF">FKW77_001706</name>
</gene>
<sequence length="126" mass="13627">MAGGGPGGVFDGSPGSTVPPKEDSLWLSIVLRVAAVVFAGILSYILFRVCTGAWAQYKSNPSAILFSLRPKNGYKRVPTIRIHDEDEDEDYHDGESFEIQRAPNLSKPLPDRPLPDKPLPSPPGAV</sequence>
<protein>
    <submittedName>
        <fullName evidence="3">Uncharacterized protein</fullName>
    </submittedName>
</protein>
<feature type="region of interest" description="Disordered" evidence="1">
    <location>
        <begin position="84"/>
        <end position="126"/>
    </location>
</feature>
<dbReference type="OrthoDB" id="3928172at2759"/>
<keyword evidence="2" id="KW-1133">Transmembrane helix</keyword>
<keyword evidence="2" id="KW-0812">Transmembrane</keyword>
<organism evidence="3 4">
    <name type="scientific">Venturia effusa</name>
    <dbReference type="NCBI Taxonomy" id="50376"/>
    <lineage>
        <taxon>Eukaryota</taxon>
        <taxon>Fungi</taxon>
        <taxon>Dikarya</taxon>
        <taxon>Ascomycota</taxon>
        <taxon>Pezizomycotina</taxon>
        <taxon>Dothideomycetes</taxon>
        <taxon>Pleosporomycetidae</taxon>
        <taxon>Venturiales</taxon>
        <taxon>Venturiaceae</taxon>
        <taxon>Venturia</taxon>
    </lineage>
</organism>
<proteinExistence type="predicted"/>
<dbReference type="AlphaFoldDB" id="A0A517LJQ0"/>
<evidence type="ECO:0000313" key="3">
    <source>
        <dbReference type="EMBL" id="QDS75865.1"/>
    </source>
</evidence>
<dbReference type="EMBL" id="CP042198">
    <property type="protein sequence ID" value="QDS75865.1"/>
    <property type="molecule type" value="Genomic_DNA"/>
</dbReference>
<evidence type="ECO:0000313" key="4">
    <source>
        <dbReference type="Proteomes" id="UP000316270"/>
    </source>
</evidence>
<dbReference type="Proteomes" id="UP000316270">
    <property type="component" value="Chromosome 14"/>
</dbReference>
<reference evidence="3 4" key="1">
    <citation type="submission" date="2019-07" db="EMBL/GenBank/DDBJ databases">
        <title>Finished genome of Venturia effusa.</title>
        <authorList>
            <person name="Young C.A."/>
            <person name="Cox M.P."/>
            <person name="Ganley A.R.D."/>
            <person name="David W.J."/>
        </authorList>
    </citation>
    <scope>NUCLEOTIDE SEQUENCE [LARGE SCALE GENOMIC DNA]</scope>
    <source>
        <strain evidence="4">albino</strain>
    </source>
</reference>
<keyword evidence="4" id="KW-1185">Reference proteome</keyword>
<keyword evidence="2" id="KW-0472">Membrane</keyword>
<feature type="transmembrane region" description="Helical" evidence="2">
    <location>
        <begin position="25"/>
        <end position="47"/>
    </location>
</feature>
<accession>A0A517LJQ0</accession>
<evidence type="ECO:0000256" key="2">
    <source>
        <dbReference type="SAM" id="Phobius"/>
    </source>
</evidence>
<feature type="compositionally biased region" description="Pro residues" evidence="1">
    <location>
        <begin position="116"/>
        <end position="126"/>
    </location>
</feature>
<name>A0A517LJQ0_9PEZI</name>
<evidence type="ECO:0000256" key="1">
    <source>
        <dbReference type="SAM" id="MobiDB-lite"/>
    </source>
</evidence>